<feature type="transmembrane region" description="Helical" evidence="1">
    <location>
        <begin position="217"/>
        <end position="235"/>
    </location>
</feature>
<evidence type="ECO:0000313" key="3">
    <source>
        <dbReference type="Proteomes" id="UP000287224"/>
    </source>
</evidence>
<proteinExistence type="predicted"/>
<feature type="transmembrane region" description="Helical" evidence="1">
    <location>
        <begin position="172"/>
        <end position="197"/>
    </location>
</feature>
<evidence type="ECO:0000256" key="1">
    <source>
        <dbReference type="SAM" id="Phobius"/>
    </source>
</evidence>
<gene>
    <name evidence="2" type="ORF">KDAU_46310</name>
</gene>
<feature type="transmembrane region" description="Helical" evidence="1">
    <location>
        <begin position="127"/>
        <end position="160"/>
    </location>
</feature>
<reference evidence="3" key="1">
    <citation type="submission" date="2018-12" db="EMBL/GenBank/DDBJ databases">
        <title>Tengunoibacter tsumagoiensis gen. nov., sp. nov., Dictyobacter kobayashii sp. nov., D. alpinus sp. nov., and D. joshuensis sp. nov. and description of Dictyobacteraceae fam. nov. within the order Ktedonobacterales isolated from Tengu-no-mugimeshi.</title>
        <authorList>
            <person name="Wang C.M."/>
            <person name="Zheng Y."/>
            <person name="Sakai Y."/>
            <person name="Toyoda A."/>
            <person name="Minakuchi Y."/>
            <person name="Abe K."/>
            <person name="Yokota A."/>
            <person name="Yabe S."/>
        </authorList>
    </citation>
    <scope>NUCLEOTIDE SEQUENCE [LARGE SCALE GENOMIC DNA]</scope>
    <source>
        <strain evidence="3">S-27</strain>
    </source>
</reference>
<keyword evidence="3" id="KW-1185">Reference proteome</keyword>
<dbReference type="AlphaFoldDB" id="A0A401ZKE3"/>
<keyword evidence="1" id="KW-0472">Membrane</keyword>
<accession>A0A401ZKE3</accession>
<dbReference type="EMBL" id="BIFQ01000001">
    <property type="protein sequence ID" value="GCE07302.1"/>
    <property type="molecule type" value="Genomic_DNA"/>
</dbReference>
<sequence>MTRVVGKSSAILFVLGYLTLMHVSDPAAPFNAVAQVHPPVGIAYHAISISIEIAALAMLVVGGLVFYSIVTSARASGVNLIKLCLPTKRHLGMLIRGTLLSAFCLTLYIVGFGYIASGPPHISGQPLWIALLAALVAVFVGSALCIFVILLVSMLIALAVARSHIGTRIFRLVRLCMAGTLLGMGISFIATLCWIAMLWSSAPQFTMSDAGLGMGNLTWVILALGAMLVALYLEIAACRQSLKVHPLTLPQS</sequence>
<name>A0A401ZKE3_9CHLR</name>
<comment type="caution">
    <text evidence="2">The sequence shown here is derived from an EMBL/GenBank/DDBJ whole genome shotgun (WGS) entry which is preliminary data.</text>
</comment>
<feature type="transmembrane region" description="Helical" evidence="1">
    <location>
        <begin position="42"/>
        <end position="70"/>
    </location>
</feature>
<evidence type="ECO:0000313" key="2">
    <source>
        <dbReference type="EMBL" id="GCE07302.1"/>
    </source>
</evidence>
<keyword evidence="1" id="KW-0812">Transmembrane</keyword>
<organism evidence="2 3">
    <name type="scientific">Dictyobacter aurantiacus</name>
    <dbReference type="NCBI Taxonomy" id="1936993"/>
    <lineage>
        <taxon>Bacteria</taxon>
        <taxon>Bacillati</taxon>
        <taxon>Chloroflexota</taxon>
        <taxon>Ktedonobacteria</taxon>
        <taxon>Ktedonobacterales</taxon>
        <taxon>Dictyobacteraceae</taxon>
        <taxon>Dictyobacter</taxon>
    </lineage>
</organism>
<dbReference type="Proteomes" id="UP000287224">
    <property type="component" value="Unassembled WGS sequence"/>
</dbReference>
<keyword evidence="1" id="KW-1133">Transmembrane helix</keyword>
<feature type="transmembrane region" description="Helical" evidence="1">
    <location>
        <begin position="91"/>
        <end position="115"/>
    </location>
</feature>
<dbReference type="RefSeq" id="WP_126598454.1">
    <property type="nucleotide sequence ID" value="NZ_BIFQ01000001.1"/>
</dbReference>
<protein>
    <submittedName>
        <fullName evidence="2">Uncharacterized protein</fullName>
    </submittedName>
</protein>